<name>A0A0J6RYS6_9HYPH</name>
<protein>
    <submittedName>
        <fullName evidence="2">Uncharacterized protein</fullName>
    </submittedName>
</protein>
<dbReference type="Proteomes" id="UP000035955">
    <property type="component" value="Unassembled WGS sequence"/>
</dbReference>
<evidence type="ECO:0000313" key="3">
    <source>
        <dbReference type="Proteomes" id="UP000035955"/>
    </source>
</evidence>
<reference evidence="2 3" key="1">
    <citation type="submission" date="2015-03" db="EMBL/GenBank/DDBJ databases">
        <title>Genome sequencing of Methylobacterium variabile DSM 16961.</title>
        <authorList>
            <person name="Chaudhry V."/>
            <person name="Patil P.B."/>
        </authorList>
    </citation>
    <scope>NUCLEOTIDE SEQUENCE [LARGE SCALE GENOMIC DNA]</scope>
    <source>
        <strain evidence="2 3">DSM 16961</strain>
    </source>
</reference>
<sequence length="266" mass="29709">MTEPPLPPAWPPPPPGGPQDIEILDVTCGAAIRFPNDRARNERLRSAFRRIRWQAPLRCWYLPGVRAGRCLEAWRATEYARHGFDPWAGAKARDAQEFDAPPPRRPLAPTPLRDLPEPPRMLLWSPTTGTFHPGRRLTMDEWMAAIDATREGVRTEDGARSYTGAHIAQEAKRQAYADVALRKVYTRTEAESVSDLVPLDAVPPIGTAIVKDGRPCVYVALGRIVTITPWHVGRYGADLLVHVGRKGRFVQWALQDEEPSAPRAHA</sequence>
<evidence type="ECO:0000256" key="1">
    <source>
        <dbReference type="SAM" id="MobiDB-lite"/>
    </source>
</evidence>
<accession>A0A0J6RYS6</accession>
<evidence type="ECO:0000313" key="2">
    <source>
        <dbReference type="EMBL" id="KMO26499.1"/>
    </source>
</evidence>
<proteinExistence type="predicted"/>
<keyword evidence="3" id="KW-1185">Reference proteome</keyword>
<comment type="caution">
    <text evidence="2">The sequence shown here is derived from an EMBL/GenBank/DDBJ whole genome shotgun (WGS) entry which is preliminary data.</text>
</comment>
<dbReference type="AlphaFoldDB" id="A0A0J6RYS6"/>
<dbReference type="PATRIC" id="fig|298794.3.peg.6065"/>
<feature type="region of interest" description="Disordered" evidence="1">
    <location>
        <begin position="95"/>
        <end position="119"/>
    </location>
</feature>
<dbReference type="EMBL" id="LABY01000493">
    <property type="protein sequence ID" value="KMO26499.1"/>
    <property type="molecule type" value="Genomic_DNA"/>
</dbReference>
<dbReference type="RefSeq" id="WP_048448719.1">
    <property type="nucleotide sequence ID" value="NZ_LABY01000493.1"/>
</dbReference>
<organism evidence="2 3">
    <name type="scientific">Methylobacterium variabile</name>
    <dbReference type="NCBI Taxonomy" id="298794"/>
    <lineage>
        <taxon>Bacteria</taxon>
        <taxon>Pseudomonadati</taxon>
        <taxon>Pseudomonadota</taxon>
        <taxon>Alphaproteobacteria</taxon>
        <taxon>Hyphomicrobiales</taxon>
        <taxon>Methylobacteriaceae</taxon>
        <taxon>Methylobacterium</taxon>
    </lineage>
</organism>
<feature type="compositionally biased region" description="Pro residues" evidence="1">
    <location>
        <begin position="100"/>
        <end position="109"/>
    </location>
</feature>
<dbReference type="OrthoDB" id="8277395at2"/>
<gene>
    <name evidence="2" type="ORF">VQ02_34165</name>
</gene>